<dbReference type="Proteomes" id="UP000531216">
    <property type="component" value="Unassembled WGS sequence"/>
</dbReference>
<name>A0A7W6BRX1_9HYPH</name>
<gene>
    <name evidence="1" type="ORF">GGR05_000995</name>
</gene>
<evidence type="ECO:0000313" key="2">
    <source>
        <dbReference type="Proteomes" id="UP000531216"/>
    </source>
</evidence>
<protein>
    <submittedName>
        <fullName evidence="1">Uncharacterized protein</fullName>
    </submittedName>
</protein>
<comment type="caution">
    <text evidence="1">The sequence shown here is derived from an EMBL/GenBank/DDBJ whole genome shotgun (WGS) entry which is preliminary data.</text>
</comment>
<dbReference type="OrthoDB" id="7917279at2"/>
<dbReference type="AlphaFoldDB" id="A0A7W6BRX1"/>
<dbReference type="EMBL" id="JACIDO010000001">
    <property type="protein sequence ID" value="MBB3934884.1"/>
    <property type="molecule type" value="Genomic_DNA"/>
</dbReference>
<proteinExistence type="predicted"/>
<evidence type="ECO:0000313" key="1">
    <source>
        <dbReference type="EMBL" id="MBB3934884.1"/>
    </source>
</evidence>
<dbReference type="RefSeq" id="WP_139224658.1">
    <property type="nucleotide sequence ID" value="NZ_FOOA01000013.1"/>
</dbReference>
<organism evidence="1 2">
    <name type="scientific">Aureimonas phyllosphaerae</name>
    <dbReference type="NCBI Taxonomy" id="1166078"/>
    <lineage>
        <taxon>Bacteria</taxon>
        <taxon>Pseudomonadati</taxon>
        <taxon>Pseudomonadota</taxon>
        <taxon>Alphaproteobacteria</taxon>
        <taxon>Hyphomicrobiales</taxon>
        <taxon>Aurantimonadaceae</taxon>
        <taxon>Aureimonas</taxon>
    </lineage>
</organism>
<reference evidence="1 2" key="1">
    <citation type="submission" date="2020-08" db="EMBL/GenBank/DDBJ databases">
        <title>Genomic Encyclopedia of Type Strains, Phase IV (KMG-IV): sequencing the most valuable type-strain genomes for metagenomic binning, comparative biology and taxonomic classification.</title>
        <authorList>
            <person name="Goeker M."/>
        </authorList>
    </citation>
    <scope>NUCLEOTIDE SEQUENCE [LARGE SCALE GENOMIC DNA]</scope>
    <source>
        <strain evidence="1 2">DSM 25024</strain>
    </source>
</reference>
<accession>A0A7W6BRX1</accession>
<keyword evidence="2" id="KW-1185">Reference proteome</keyword>
<sequence length="70" mass="7851">MSPMQAVLFNEETRSFNIGRRGRGLTRDEMVRMEGAHAAHCGYCRHDHPYRSQSADGLSWRAGLDGAKSN</sequence>